<keyword evidence="4" id="KW-0812">Transmembrane</keyword>
<dbReference type="Pfam" id="PF00420">
    <property type="entry name" value="Oxidored_q2"/>
    <property type="match status" value="1"/>
</dbReference>
<proteinExistence type="inferred from homology"/>
<dbReference type="Gene3D" id="1.10.287.3510">
    <property type="match status" value="1"/>
</dbReference>
<name>A0A0D8IEB1_9CLOT</name>
<evidence type="ECO:0000256" key="1">
    <source>
        <dbReference type="ARBA" id="ARBA00004651"/>
    </source>
</evidence>
<dbReference type="PATRIC" id="fig|84022.5.peg.3519"/>
<evidence type="ECO:0000313" key="7">
    <source>
        <dbReference type="EMBL" id="AKL96772.1"/>
    </source>
</evidence>
<evidence type="ECO:0000313" key="8">
    <source>
        <dbReference type="Proteomes" id="UP000035704"/>
    </source>
</evidence>
<keyword evidence="8" id="KW-1185">Reference proteome</keyword>
<protein>
    <submittedName>
        <fullName evidence="7">Multisubunit sodium/proton antiporter, MrpC subunit</fullName>
    </submittedName>
</protein>
<evidence type="ECO:0000256" key="2">
    <source>
        <dbReference type="ARBA" id="ARBA00010388"/>
    </source>
</evidence>
<comment type="subcellular location">
    <subcellularLocation>
        <location evidence="1">Cell membrane</location>
        <topology evidence="1">Multi-pass membrane protein</topology>
    </subcellularLocation>
</comment>
<dbReference type="GO" id="GO:0005886">
    <property type="term" value="C:plasma membrane"/>
    <property type="evidence" value="ECO:0007669"/>
    <property type="project" value="UniProtKB-SubCell"/>
</dbReference>
<dbReference type="KEGG" id="cace:CACET_c33280"/>
<dbReference type="EMBL" id="CP009687">
    <property type="protein sequence ID" value="AKL96772.1"/>
    <property type="molecule type" value="Genomic_DNA"/>
</dbReference>
<dbReference type="Proteomes" id="UP000035704">
    <property type="component" value="Chromosome"/>
</dbReference>
<dbReference type="RefSeq" id="WP_044824203.1">
    <property type="nucleotide sequence ID" value="NZ_CP009687.1"/>
</dbReference>
<evidence type="ECO:0000256" key="6">
    <source>
        <dbReference type="ARBA" id="ARBA00023136"/>
    </source>
</evidence>
<dbReference type="OrthoDB" id="9799219at2"/>
<comment type="similarity">
    <text evidence="2">Belongs to the CPA3 antiporters (TC 2.A.63) subunit C family.</text>
</comment>
<evidence type="ECO:0000256" key="3">
    <source>
        <dbReference type="ARBA" id="ARBA00022475"/>
    </source>
</evidence>
<organism evidence="7 8">
    <name type="scientific">Clostridium aceticum</name>
    <dbReference type="NCBI Taxonomy" id="84022"/>
    <lineage>
        <taxon>Bacteria</taxon>
        <taxon>Bacillati</taxon>
        <taxon>Bacillota</taxon>
        <taxon>Clostridia</taxon>
        <taxon>Eubacteriales</taxon>
        <taxon>Clostridiaceae</taxon>
        <taxon>Clostridium</taxon>
    </lineage>
</organism>
<keyword evidence="3" id="KW-1003">Cell membrane</keyword>
<dbReference type="InterPro" id="IPR050601">
    <property type="entry name" value="CPA3_antiporter_subunitC"/>
</dbReference>
<keyword evidence="6" id="KW-0472">Membrane</keyword>
<dbReference type="InterPro" id="IPR039428">
    <property type="entry name" value="NUOK/Mnh_C1-like"/>
</dbReference>
<dbReference type="PANTHER" id="PTHR34583:SF2">
    <property type="entry name" value="ANTIPORTER SUBUNIT MNHC2-RELATED"/>
    <property type="match status" value="1"/>
</dbReference>
<keyword evidence="5" id="KW-1133">Transmembrane helix</keyword>
<evidence type="ECO:0000256" key="5">
    <source>
        <dbReference type="ARBA" id="ARBA00022989"/>
    </source>
</evidence>
<dbReference type="PANTHER" id="PTHR34583">
    <property type="entry name" value="ANTIPORTER SUBUNIT MNHC2-RELATED"/>
    <property type="match status" value="1"/>
</dbReference>
<gene>
    <name evidence="7" type="ORF">CACET_c33280</name>
</gene>
<evidence type="ECO:0000256" key="4">
    <source>
        <dbReference type="ARBA" id="ARBA00022692"/>
    </source>
</evidence>
<reference evidence="7 8" key="1">
    <citation type="submission" date="2014-10" db="EMBL/GenBank/DDBJ databases">
        <title>Genome sequence of Clostridium aceticum DSM 1496.</title>
        <authorList>
            <person name="Poehlein A."/>
            <person name="Schiel-Bengelsdorf B."/>
            <person name="Gottschalk G."/>
            <person name="Duerre P."/>
            <person name="Daniel R."/>
        </authorList>
    </citation>
    <scope>NUCLEOTIDE SEQUENCE [LARGE SCALE GENOMIC DNA]</scope>
    <source>
        <strain evidence="7 8">DSM 1496</strain>
    </source>
</reference>
<accession>A0A0D8IEB1</accession>
<dbReference type="STRING" id="84022.CACET_c33280"/>
<dbReference type="AlphaFoldDB" id="A0A0D8IEB1"/>
<sequence>MEILQAIIDRTNYIGAAILFVIGLYTVLTHPNLLKKVIGINVMETAVFLLMVSVGYVAGGNSPIFGLVKEQTTELYVNPLPTAMILTGIVVAVSITAYSLSLIVKIYEAYGTIELDEIMELRSEQANG</sequence>